<keyword evidence="13 21" id="KW-0472">Membrane</keyword>
<evidence type="ECO:0000259" key="23">
    <source>
        <dbReference type="PROSITE" id="PS50927"/>
    </source>
</evidence>
<keyword evidence="15" id="KW-0675">Receptor</keyword>
<gene>
    <name evidence="24" type="ORF">KP509_04G112200</name>
</gene>
<dbReference type="SUPFAM" id="SSF51110">
    <property type="entry name" value="alpha-D-mannose-specific plant lectins"/>
    <property type="match status" value="1"/>
</dbReference>
<dbReference type="GO" id="GO:0004674">
    <property type="term" value="F:protein serine/threonine kinase activity"/>
    <property type="evidence" value="ECO:0007669"/>
    <property type="project" value="UniProtKB-KW"/>
</dbReference>
<dbReference type="GO" id="GO:0030246">
    <property type="term" value="F:carbohydrate binding"/>
    <property type="evidence" value="ECO:0007669"/>
    <property type="project" value="UniProtKB-KW"/>
</dbReference>
<dbReference type="SMART" id="SM00220">
    <property type="entry name" value="S_TKc"/>
    <property type="match status" value="1"/>
</dbReference>
<comment type="caution">
    <text evidence="24">The sequence shown here is derived from an EMBL/GenBank/DDBJ whole genome shotgun (WGS) entry which is preliminary data.</text>
</comment>
<dbReference type="Pfam" id="PF00069">
    <property type="entry name" value="Pkinase"/>
    <property type="match status" value="1"/>
</dbReference>
<evidence type="ECO:0000256" key="7">
    <source>
        <dbReference type="ARBA" id="ARBA00022729"/>
    </source>
</evidence>
<keyword evidence="7" id="KW-0732">Signal</keyword>
<dbReference type="InterPro" id="IPR008271">
    <property type="entry name" value="Ser/Thr_kinase_AS"/>
</dbReference>
<comment type="similarity">
    <text evidence="19">Belongs to the protein kinase superfamily. Ser/Thr protein kinase family.</text>
</comment>
<comment type="subcellular location">
    <subcellularLocation>
        <location evidence="1">Membrane</location>
        <topology evidence="1">Single-pass type I membrane protein</topology>
    </subcellularLocation>
</comment>
<dbReference type="PROSITE" id="PS50011">
    <property type="entry name" value="PROTEIN_KINASE_DOM"/>
    <property type="match status" value="1"/>
</dbReference>
<keyword evidence="25" id="KW-1185">Reference proteome</keyword>
<keyword evidence="4" id="KW-0597">Phosphoprotein</keyword>
<keyword evidence="2 19" id="KW-0723">Serine/threonine-protein kinase</keyword>
<evidence type="ECO:0000256" key="17">
    <source>
        <dbReference type="ARBA" id="ARBA00047899"/>
    </source>
</evidence>
<evidence type="ECO:0000256" key="12">
    <source>
        <dbReference type="ARBA" id="ARBA00022989"/>
    </source>
</evidence>
<comment type="catalytic activity">
    <reaction evidence="18 19">
        <text>L-seryl-[protein] + ATP = O-phospho-L-seryl-[protein] + ADP + H(+)</text>
        <dbReference type="Rhea" id="RHEA:17989"/>
        <dbReference type="Rhea" id="RHEA-COMP:9863"/>
        <dbReference type="Rhea" id="RHEA-COMP:11604"/>
        <dbReference type="ChEBI" id="CHEBI:15378"/>
        <dbReference type="ChEBI" id="CHEBI:29999"/>
        <dbReference type="ChEBI" id="CHEBI:30616"/>
        <dbReference type="ChEBI" id="CHEBI:83421"/>
        <dbReference type="ChEBI" id="CHEBI:456216"/>
        <dbReference type="EC" id="2.7.11.1"/>
    </reaction>
</comment>
<dbReference type="CDD" id="cd14066">
    <property type="entry name" value="STKc_IRAK"/>
    <property type="match status" value="1"/>
</dbReference>
<evidence type="ECO:0000256" key="3">
    <source>
        <dbReference type="ARBA" id="ARBA00022536"/>
    </source>
</evidence>
<dbReference type="Gene3D" id="3.30.200.20">
    <property type="entry name" value="Phosphorylase Kinase, domain 1"/>
    <property type="match status" value="1"/>
</dbReference>
<evidence type="ECO:0000313" key="24">
    <source>
        <dbReference type="EMBL" id="KAH7440540.1"/>
    </source>
</evidence>
<keyword evidence="10 19" id="KW-0418">Kinase</keyword>
<evidence type="ECO:0000256" key="10">
    <source>
        <dbReference type="ARBA" id="ARBA00022777"/>
    </source>
</evidence>
<name>A0A8T2V0B0_CERRI</name>
<keyword evidence="8" id="KW-0430">Lectin</keyword>
<dbReference type="Pfam" id="PF01453">
    <property type="entry name" value="B_lectin"/>
    <property type="match status" value="1"/>
</dbReference>
<organism evidence="24 25">
    <name type="scientific">Ceratopteris richardii</name>
    <name type="common">Triangle waterfern</name>
    <dbReference type="NCBI Taxonomy" id="49495"/>
    <lineage>
        <taxon>Eukaryota</taxon>
        <taxon>Viridiplantae</taxon>
        <taxon>Streptophyta</taxon>
        <taxon>Embryophyta</taxon>
        <taxon>Tracheophyta</taxon>
        <taxon>Polypodiopsida</taxon>
        <taxon>Polypodiidae</taxon>
        <taxon>Polypodiales</taxon>
        <taxon>Pteridineae</taxon>
        <taxon>Pteridaceae</taxon>
        <taxon>Parkerioideae</taxon>
        <taxon>Ceratopteris</taxon>
    </lineage>
</organism>
<protein>
    <recommendedName>
        <fullName evidence="19">Receptor-like serine/threonine-protein kinase</fullName>
        <ecNumber evidence="19">2.7.11.1</ecNumber>
    </recommendedName>
</protein>
<evidence type="ECO:0000256" key="11">
    <source>
        <dbReference type="ARBA" id="ARBA00022840"/>
    </source>
</evidence>
<evidence type="ECO:0000256" key="15">
    <source>
        <dbReference type="ARBA" id="ARBA00023170"/>
    </source>
</evidence>
<dbReference type="PROSITE" id="PS00107">
    <property type="entry name" value="PROTEIN_KINASE_ATP"/>
    <property type="match status" value="1"/>
</dbReference>
<dbReference type="PIRSF" id="PIRSF000641">
    <property type="entry name" value="SRK"/>
    <property type="match status" value="1"/>
</dbReference>
<dbReference type="InterPro" id="IPR011009">
    <property type="entry name" value="Kinase-like_dom_sf"/>
</dbReference>
<keyword evidence="16" id="KW-0325">Glycoprotein</keyword>
<feature type="domain" description="Protein kinase" evidence="22">
    <location>
        <begin position="556"/>
        <end position="829"/>
    </location>
</feature>
<dbReference type="InterPro" id="IPR051343">
    <property type="entry name" value="G-type_lectin_kinases/EP1-like"/>
</dbReference>
<dbReference type="InterPro" id="IPR036426">
    <property type="entry name" value="Bulb-type_lectin_dom_sf"/>
</dbReference>
<evidence type="ECO:0000256" key="14">
    <source>
        <dbReference type="ARBA" id="ARBA00023157"/>
    </source>
</evidence>
<feature type="transmembrane region" description="Helical" evidence="21">
    <location>
        <begin position="497"/>
        <end position="520"/>
    </location>
</feature>
<accession>A0A8T2V0B0</accession>
<dbReference type="Gene3D" id="2.90.10.10">
    <property type="entry name" value="Bulb-type lectin domain"/>
    <property type="match status" value="1"/>
</dbReference>
<evidence type="ECO:0000256" key="4">
    <source>
        <dbReference type="ARBA" id="ARBA00022553"/>
    </source>
</evidence>
<dbReference type="OMA" id="RFMRLDM"/>
<dbReference type="PANTHER" id="PTHR47976:SF115">
    <property type="entry name" value="RECEPTOR-LIKE SERINE_THREONINE-PROTEIN KINASE"/>
    <property type="match status" value="1"/>
</dbReference>
<evidence type="ECO:0000256" key="5">
    <source>
        <dbReference type="ARBA" id="ARBA00022679"/>
    </source>
</evidence>
<dbReference type="PROSITE" id="PS00108">
    <property type="entry name" value="PROTEIN_KINASE_ST"/>
    <property type="match status" value="1"/>
</dbReference>
<evidence type="ECO:0000313" key="25">
    <source>
        <dbReference type="Proteomes" id="UP000825935"/>
    </source>
</evidence>
<dbReference type="GO" id="GO:0005524">
    <property type="term" value="F:ATP binding"/>
    <property type="evidence" value="ECO:0007669"/>
    <property type="project" value="UniProtKB-UniRule"/>
</dbReference>
<dbReference type="Gene3D" id="1.10.510.10">
    <property type="entry name" value="Transferase(Phosphotransferase) domain 1"/>
    <property type="match status" value="1"/>
</dbReference>
<evidence type="ECO:0000256" key="18">
    <source>
        <dbReference type="ARBA" id="ARBA00048679"/>
    </source>
</evidence>
<keyword evidence="5 19" id="KW-0808">Transferase</keyword>
<dbReference type="Pfam" id="PF08277">
    <property type="entry name" value="PAN_3"/>
    <property type="match status" value="1"/>
</dbReference>
<keyword evidence="11 19" id="KW-0067">ATP-binding</keyword>
<dbReference type="OrthoDB" id="1668230at2759"/>
<feature type="domain" description="Bulb-type lectin" evidence="23">
    <location>
        <begin position="59"/>
        <end position="188"/>
    </location>
</feature>
<keyword evidence="6 21" id="KW-0812">Transmembrane</keyword>
<dbReference type="InterPro" id="IPR024171">
    <property type="entry name" value="SRK-like_kinase"/>
</dbReference>
<dbReference type="CDD" id="cd01098">
    <property type="entry name" value="PAN_AP_plant"/>
    <property type="match status" value="1"/>
</dbReference>
<dbReference type="AlphaFoldDB" id="A0A8T2V0B0"/>
<dbReference type="GO" id="GO:0016020">
    <property type="term" value="C:membrane"/>
    <property type="evidence" value="ECO:0007669"/>
    <property type="project" value="UniProtKB-SubCell"/>
</dbReference>
<evidence type="ECO:0000259" key="22">
    <source>
        <dbReference type="PROSITE" id="PS50011"/>
    </source>
</evidence>
<keyword evidence="12 21" id="KW-1133">Transmembrane helix</keyword>
<reference evidence="24" key="1">
    <citation type="submission" date="2021-08" db="EMBL/GenBank/DDBJ databases">
        <title>WGS assembly of Ceratopteris richardii.</title>
        <authorList>
            <person name="Marchant D.B."/>
            <person name="Chen G."/>
            <person name="Jenkins J."/>
            <person name="Shu S."/>
            <person name="Leebens-Mack J."/>
            <person name="Grimwood J."/>
            <person name="Schmutz J."/>
            <person name="Soltis P."/>
            <person name="Soltis D."/>
            <person name="Chen Z.-H."/>
        </authorList>
    </citation>
    <scope>NUCLEOTIDE SEQUENCE</scope>
    <source>
        <strain evidence="24">Whitten #5841</strain>
        <tissue evidence="24">Leaf</tissue>
    </source>
</reference>
<comment type="catalytic activity">
    <reaction evidence="17 19">
        <text>L-threonyl-[protein] + ATP = O-phospho-L-threonyl-[protein] + ADP + H(+)</text>
        <dbReference type="Rhea" id="RHEA:46608"/>
        <dbReference type="Rhea" id="RHEA-COMP:11060"/>
        <dbReference type="Rhea" id="RHEA-COMP:11605"/>
        <dbReference type="ChEBI" id="CHEBI:15378"/>
        <dbReference type="ChEBI" id="CHEBI:30013"/>
        <dbReference type="ChEBI" id="CHEBI:30616"/>
        <dbReference type="ChEBI" id="CHEBI:61977"/>
        <dbReference type="ChEBI" id="CHEBI:456216"/>
        <dbReference type="EC" id="2.7.11.1"/>
    </reaction>
</comment>
<keyword evidence="9 19" id="KW-0547">Nucleotide-binding</keyword>
<dbReference type="FunFam" id="3.30.200.20:FF:000178">
    <property type="entry name" value="serine/threonine-protein kinase PBS1-like"/>
    <property type="match status" value="1"/>
</dbReference>
<proteinExistence type="inferred from homology"/>
<dbReference type="InterPro" id="IPR017441">
    <property type="entry name" value="Protein_kinase_ATP_BS"/>
</dbReference>
<feature type="binding site" evidence="20">
    <location>
        <position position="584"/>
    </location>
    <ligand>
        <name>ATP</name>
        <dbReference type="ChEBI" id="CHEBI:30616"/>
    </ligand>
</feature>
<evidence type="ECO:0000256" key="20">
    <source>
        <dbReference type="PROSITE-ProRule" id="PRU10141"/>
    </source>
</evidence>
<evidence type="ECO:0000256" key="16">
    <source>
        <dbReference type="ARBA" id="ARBA00023180"/>
    </source>
</evidence>
<sequence>MDDGTILQFSLMLACGIFIHLCLSLSPVLAAHSIYRTFQAQAGSDSSSQKSSISAGLMTPLLRSNNTRFGWGWVTTSSSKYLLAIAYIPIDDGNLAIGEGKSGGQLVWVANRNHPVGEGATVELTRNGDFELQNDDASRDLAVSAVPIWAAECPLQHNGCNGVTLTLSDQGNLMLLNGTGQMVWQSFDHPSDTLLPGQVIATGTRVVASVSSNNPSEGRFSVVMQPSGLMMFVSTPDGPLPYQVVGFSLAEENNTVESVRQPVCGSSITTMAYSSGGGILTFRQEPNVSSVPRSCKYGDPFTITVGSNDNNTDIFFRLDPDGNFRTYVYRLHYGWGVDQEIFSGGLYCNLPDICGDYGICSSHGSCSCPDVVGADGSADLFSPKSSSDPTSGCILSHPPSCSKNPTANRLVELDSVDYFANDFIHQRISSLEECKSSCASDCNCSVAFFQGNTFNCFHYQYVMTIQKVSGSRYRAFIKVGSIMHPSSTSSSLSRKTVIIIIIVSVTMLVFCLTSFALLGMKVRRRFADMRADDAFLESLPGLPTRFSLKELNKATRGFSKKLGQGGFGSVYEGFLSDGSRVAVKRLEGARQGQKEFHAEVAALASINHINLVRLRGFCAQKSQSLLVYDHVAHGSLDSWLFSGSEVLEWSVRYGIALDTARGLAFLHEESREHIVHLDIKPQNILLDDNFTAKLSDFGLSKLITRGQSDVVTSMRGTPGYVAPEWLLQATVTSKIDVYSYGMVLLELVSGRKNVDLSSDSFWYFPAWAVMMVEEGKMQQIVDKRLRLTEMEEKDAERMIKVAMWCIQEDPTVRPSMTTVVRILEGHAEVEDAPSLVDFATRIGSGLINSSSLFSSHDKSNKLSSDTVSSGLSAFVVSAPR</sequence>
<dbReference type="InterPro" id="IPR001480">
    <property type="entry name" value="Bulb-type_lectin_dom"/>
</dbReference>
<evidence type="ECO:0000256" key="6">
    <source>
        <dbReference type="ARBA" id="ARBA00022692"/>
    </source>
</evidence>
<dbReference type="FunFam" id="1.10.510.10:FF:000248">
    <property type="entry name" value="S-receptor-like kinase 5"/>
    <property type="match status" value="1"/>
</dbReference>
<evidence type="ECO:0000256" key="1">
    <source>
        <dbReference type="ARBA" id="ARBA00004479"/>
    </source>
</evidence>
<dbReference type="InterPro" id="IPR006583">
    <property type="entry name" value="PAN-3_domain"/>
</dbReference>
<dbReference type="Proteomes" id="UP000825935">
    <property type="component" value="Chromosome 4"/>
</dbReference>
<evidence type="ECO:0000256" key="19">
    <source>
        <dbReference type="PIRNR" id="PIRNR000641"/>
    </source>
</evidence>
<keyword evidence="3" id="KW-0245">EGF-like domain</keyword>
<dbReference type="EMBL" id="CM035409">
    <property type="protein sequence ID" value="KAH7440540.1"/>
    <property type="molecule type" value="Genomic_DNA"/>
</dbReference>
<evidence type="ECO:0000256" key="9">
    <source>
        <dbReference type="ARBA" id="ARBA00022741"/>
    </source>
</evidence>
<dbReference type="PANTHER" id="PTHR47976">
    <property type="entry name" value="G-TYPE LECTIN S-RECEPTOR-LIKE SERINE/THREONINE-PROTEIN KINASE SD2-5"/>
    <property type="match status" value="1"/>
</dbReference>
<evidence type="ECO:0000256" key="2">
    <source>
        <dbReference type="ARBA" id="ARBA00022527"/>
    </source>
</evidence>
<dbReference type="SMART" id="SM00108">
    <property type="entry name" value="B_lectin"/>
    <property type="match status" value="1"/>
</dbReference>
<keyword evidence="14" id="KW-1015">Disulfide bond</keyword>
<dbReference type="InterPro" id="IPR000719">
    <property type="entry name" value="Prot_kinase_dom"/>
</dbReference>
<evidence type="ECO:0000256" key="21">
    <source>
        <dbReference type="SAM" id="Phobius"/>
    </source>
</evidence>
<dbReference type="EC" id="2.7.11.1" evidence="19"/>
<dbReference type="PROSITE" id="PS50927">
    <property type="entry name" value="BULB_LECTIN"/>
    <property type="match status" value="1"/>
</dbReference>
<evidence type="ECO:0000256" key="8">
    <source>
        <dbReference type="ARBA" id="ARBA00022734"/>
    </source>
</evidence>
<dbReference type="SUPFAM" id="SSF56112">
    <property type="entry name" value="Protein kinase-like (PK-like)"/>
    <property type="match status" value="1"/>
</dbReference>
<evidence type="ECO:0000256" key="13">
    <source>
        <dbReference type="ARBA" id="ARBA00023136"/>
    </source>
</evidence>